<evidence type="ECO:0000313" key="2">
    <source>
        <dbReference type="EMBL" id="MBT2920462.1"/>
    </source>
</evidence>
<evidence type="ECO:0000256" key="1">
    <source>
        <dbReference type="SAM" id="MobiDB-lite"/>
    </source>
</evidence>
<evidence type="ECO:0000313" key="3">
    <source>
        <dbReference type="Proteomes" id="UP000078309"/>
    </source>
</evidence>
<dbReference type="AlphaFoldDB" id="A0ABD4QYU8"/>
<reference evidence="2 3" key="1">
    <citation type="journal article" date="2017" name="J. Fish Dis.">
        <title>Comparative assessment of Vibrio virulence in marine fish larvae.</title>
        <authorList>
            <person name="Ronneseth A."/>
            <person name="Castillo D."/>
            <person name="D'Alvise P."/>
            <person name="Tonnesen O."/>
            <person name="Haugland G."/>
            <person name="Grotkjaer T."/>
            <person name="Engell-Sorensen K."/>
            <person name="Norremark L."/>
            <person name="Bergh O."/>
            <person name="Wergeland H.I."/>
            <person name="Gram L."/>
        </authorList>
    </citation>
    <scope>NUCLEOTIDE SEQUENCE [LARGE SCALE GENOMIC DNA]</scope>
    <source>
        <strain evidence="2 3">90-11-286</strain>
    </source>
</reference>
<dbReference type="EMBL" id="JAHGUI010000091">
    <property type="protein sequence ID" value="MBT2920462.1"/>
    <property type="molecule type" value="Genomic_DNA"/>
</dbReference>
<accession>A0ABD4QYU8</accession>
<sequence length="187" mass="20592">MINKSILATAIVAPVLVGYLLLQIEYSFFSVSGGASRTLQKEAEKVLISLEEPKEAESFIEADIGDLEVLFQVAKNIYGSEPRNKEYAKLVDLSIAENKPGFAFVVAENVYGSADRNEQYYKIVQACLKLEKYTLALAVANKIYGSTERNKVYSEVIEAGIRKRNSQVASQPEPSNTTSSSLVEAKL</sequence>
<feature type="compositionally biased region" description="Polar residues" evidence="1">
    <location>
        <begin position="166"/>
        <end position="187"/>
    </location>
</feature>
<feature type="region of interest" description="Disordered" evidence="1">
    <location>
        <begin position="165"/>
        <end position="187"/>
    </location>
</feature>
<proteinExistence type="predicted"/>
<gene>
    <name evidence="2" type="ORF">PL14_17460</name>
</gene>
<protein>
    <submittedName>
        <fullName evidence="2">Uncharacterized protein</fullName>
    </submittedName>
</protein>
<comment type="caution">
    <text evidence="2">The sequence shown here is derived from an EMBL/GenBank/DDBJ whole genome shotgun (WGS) entry which is preliminary data.</text>
</comment>
<organism evidence="2 3">
    <name type="scientific">Vibrio anguillarum</name>
    <name type="common">Listonella anguillarum</name>
    <dbReference type="NCBI Taxonomy" id="55601"/>
    <lineage>
        <taxon>Bacteria</taxon>
        <taxon>Pseudomonadati</taxon>
        <taxon>Pseudomonadota</taxon>
        <taxon>Gammaproteobacteria</taxon>
        <taxon>Vibrionales</taxon>
        <taxon>Vibrionaceae</taxon>
        <taxon>Vibrio</taxon>
    </lineage>
</organism>
<name>A0ABD4QYU8_VIBAN</name>
<dbReference type="Proteomes" id="UP000078309">
    <property type="component" value="Unassembled WGS sequence"/>
</dbReference>
<dbReference type="RefSeq" id="WP_064626916.1">
    <property type="nucleotide sequence ID" value="NZ_JAHGUI010000091.1"/>
</dbReference>